<dbReference type="OrthoDB" id="5958403at2"/>
<name>A0A316IDF9_9GAMM</name>
<evidence type="ECO:0000313" key="2">
    <source>
        <dbReference type="EMBL" id="PWK85301.1"/>
    </source>
</evidence>
<protein>
    <submittedName>
        <fullName evidence="2">Carboxypeptidase family protein</fullName>
    </submittedName>
</protein>
<dbReference type="EMBL" id="QGHC01000009">
    <property type="protein sequence ID" value="PWK85301.1"/>
    <property type="molecule type" value="Genomic_DNA"/>
</dbReference>
<dbReference type="InterPro" id="IPR013784">
    <property type="entry name" value="Carb-bd-like_fold"/>
</dbReference>
<dbReference type="RefSeq" id="WP_109724160.1">
    <property type="nucleotide sequence ID" value="NZ_MSZV01000052.1"/>
</dbReference>
<dbReference type="PROSITE" id="PS51257">
    <property type="entry name" value="PROKAR_LIPOPROTEIN"/>
    <property type="match status" value="1"/>
</dbReference>
<feature type="signal peptide" evidence="1">
    <location>
        <begin position="1"/>
        <end position="32"/>
    </location>
</feature>
<dbReference type="GO" id="GO:0004180">
    <property type="term" value="F:carboxypeptidase activity"/>
    <property type="evidence" value="ECO:0007669"/>
    <property type="project" value="UniProtKB-KW"/>
</dbReference>
<proteinExistence type="predicted"/>
<keyword evidence="3" id="KW-1185">Reference proteome</keyword>
<keyword evidence="2" id="KW-0378">Hydrolase</keyword>
<organism evidence="2 3">
    <name type="scientific">Fulvimonas soli</name>
    <dbReference type="NCBI Taxonomy" id="155197"/>
    <lineage>
        <taxon>Bacteria</taxon>
        <taxon>Pseudomonadati</taxon>
        <taxon>Pseudomonadota</taxon>
        <taxon>Gammaproteobacteria</taxon>
        <taxon>Lysobacterales</taxon>
        <taxon>Rhodanobacteraceae</taxon>
        <taxon>Fulvimonas</taxon>
    </lineage>
</organism>
<accession>A0A316IDF9</accession>
<keyword evidence="1" id="KW-0732">Signal</keyword>
<dbReference type="Proteomes" id="UP000245812">
    <property type="component" value="Unassembled WGS sequence"/>
</dbReference>
<reference evidence="2 3" key="1">
    <citation type="submission" date="2018-05" db="EMBL/GenBank/DDBJ databases">
        <title>Genomic Encyclopedia of Type Strains, Phase IV (KMG-IV): sequencing the most valuable type-strain genomes for metagenomic binning, comparative biology and taxonomic classification.</title>
        <authorList>
            <person name="Goeker M."/>
        </authorList>
    </citation>
    <scope>NUCLEOTIDE SEQUENCE [LARGE SCALE GENOMIC DNA]</scope>
    <source>
        <strain evidence="2 3">DSM 14263</strain>
    </source>
</reference>
<evidence type="ECO:0000256" key="1">
    <source>
        <dbReference type="SAM" id="SignalP"/>
    </source>
</evidence>
<dbReference type="Gene3D" id="2.60.40.1120">
    <property type="entry name" value="Carboxypeptidase-like, regulatory domain"/>
    <property type="match status" value="1"/>
</dbReference>
<dbReference type="Pfam" id="PF13620">
    <property type="entry name" value="CarboxypepD_reg"/>
    <property type="match status" value="1"/>
</dbReference>
<gene>
    <name evidence="2" type="ORF">C7456_10975</name>
</gene>
<comment type="caution">
    <text evidence="2">The sequence shown here is derived from an EMBL/GenBank/DDBJ whole genome shotgun (WGS) entry which is preliminary data.</text>
</comment>
<dbReference type="SUPFAM" id="SSF49452">
    <property type="entry name" value="Starch-binding domain-like"/>
    <property type="match status" value="1"/>
</dbReference>
<keyword evidence="2" id="KW-0645">Protease</keyword>
<feature type="chain" id="PRO_5016410688" evidence="1">
    <location>
        <begin position="33"/>
        <end position="128"/>
    </location>
</feature>
<keyword evidence="2" id="KW-0121">Carboxypeptidase</keyword>
<dbReference type="GO" id="GO:0030246">
    <property type="term" value="F:carbohydrate binding"/>
    <property type="evidence" value="ECO:0007669"/>
    <property type="project" value="InterPro"/>
</dbReference>
<sequence length="128" mass="13325">MNRIFSIRSSSRRQGRSLALAAIVGACALAGAATVDAQATSGTVFGKAPAGYTVTVHNTTSGFEHQVSVDAKGRYTVKALPVGVYDVTLEQNGRPVVRHPNVPVVVGRGIKVDFDCAPGQCGEVADKQ</sequence>
<dbReference type="AlphaFoldDB" id="A0A316IDF9"/>
<evidence type="ECO:0000313" key="3">
    <source>
        <dbReference type="Proteomes" id="UP000245812"/>
    </source>
</evidence>